<organism evidence="4 5">
    <name type="scientific">Schizopora paradoxa</name>
    <dbReference type="NCBI Taxonomy" id="27342"/>
    <lineage>
        <taxon>Eukaryota</taxon>
        <taxon>Fungi</taxon>
        <taxon>Dikarya</taxon>
        <taxon>Basidiomycota</taxon>
        <taxon>Agaricomycotina</taxon>
        <taxon>Agaricomycetes</taxon>
        <taxon>Hymenochaetales</taxon>
        <taxon>Schizoporaceae</taxon>
        <taxon>Schizopora</taxon>
    </lineage>
</organism>
<dbReference type="SUPFAM" id="SSF117892">
    <property type="entry name" value="Band 7/SPFH domain"/>
    <property type="match status" value="1"/>
</dbReference>
<dbReference type="OrthoDB" id="434619at2759"/>
<dbReference type="GO" id="GO:0005886">
    <property type="term" value="C:plasma membrane"/>
    <property type="evidence" value="ECO:0007669"/>
    <property type="project" value="UniProtKB-ARBA"/>
</dbReference>
<dbReference type="PANTHER" id="PTHR43327">
    <property type="entry name" value="STOMATIN-LIKE PROTEIN 2, MITOCHONDRIAL"/>
    <property type="match status" value="1"/>
</dbReference>
<dbReference type="Gene3D" id="3.30.479.30">
    <property type="entry name" value="Band 7 domain"/>
    <property type="match status" value="1"/>
</dbReference>
<dbReference type="InterPro" id="IPR001972">
    <property type="entry name" value="Stomatin_HflK_fam"/>
</dbReference>
<feature type="compositionally biased region" description="Low complexity" evidence="2">
    <location>
        <begin position="366"/>
        <end position="375"/>
    </location>
</feature>
<dbReference type="InParanoid" id="A0A0H2S7H5"/>
<dbReference type="InterPro" id="IPR036013">
    <property type="entry name" value="Band_7/SPFH_dom_sf"/>
</dbReference>
<dbReference type="GO" id="GO:0098552">
    <property type="term" value="C:side of membrane"/>
    <property type="evidence" value="ECO:0007669"/>
    <property type="project" value="UniProtKB-ARBA"/>
</dbReference>
<evidence type="ECO:0000313" key="5">
    <source>
        <dbReference type="Proteomes" id="UP000053477"/>
    </source>
</evidence>
<dbReference type="Proteomes" id="UP000053477">
    <property type="component" value="Unassembled WGS sequence"/>
</dbReference>
<protein>
    <recommendedName>
        <fullName evidence="3">Band 7 domain-containing protein</fullName>
    </recommendedName>
</protein>
<dbReference type="PRINTS" id="PR00721">
    <property type="entry name" value="STOMATIN"/>
</dbReference>
<dbReference type="STRING" id="27342.A0A0H2S7H5"/>
<sequence length="391" mass="43800">MLAEIAERSLASISARVLPRQSLRGLTHTRRPTIQRKLLAQRTIFTIVKQGYEGWRLSFGQNPVKLEPGLRIHIPFYHTIQRVDMREMSNNIKDLSGFTSDNVPVLVSGSLFYRVRDSYNACFAVNDFQSNVSAIGTSAMRSVMGHFTYDEVIGDRNKINSKLHEIIGKSIQQWGVDCTRFEIQNFRPSNRDVEKQLELQMAAERERRKQILDTQAMVNVAEGHKQRVILESEGDFQSQVNKAAGIKQKLITESEGLLEAAQNQGKALARQVEVLAESLSPGQEPTVDVKKKALDALLELRRLEQLKAIAEGHGNSTYFFGDSKGTGREAYEVENMERWKRSLEDHKKIQVSNISPPKVPDVTIGSAASTSAASTRQHLEASGWPAESLVA</sequence>
<dbReference type="Pfam" id="PF01145">
    <property type="entry name" value="Band_7"/>
    <property type="match status" value="1"/>
</dbReference>
<comment type="similarity">
    <text evidence="1">Belongs to the band 7/mec-2 family.</text>
</comment>
<keyword evidence="5" id="KW-1185">Reference proteome</keyword>
<name>A0A0H2S7H5_9AGAM</name>
<reference evidence="4 5" key="1">
    <citation type="submission" date="2015-04" db="EMBL/GenBank/DDBJ databases">
        <title>Complete genome sequence of Schizopora paradoxa KUC8140, a cosmopolitan wood degrader in East Asia.</title>
        <authorList>
            <consortium name="DOE Joint Genome Institute"/>
            <person name="Min B."/>
            <person name="Park H."/>
            <person name="Jang Y."/>
            <person name="Kim J.-J."/>
            <person name="Kim K.H."/>
            <person name="Pangilinan J."/>
            <person name="Lipzen A."/>
            <person name="Riley R."/>
            <person name="Grigoriev I.V."/>
            <person name="Spatafora J.W."/>
            <person name="Choi I.-G."/>
        </authorList>
    </citation>
    <scope>NUCLEOTIDE SEQUENCE [LARGE SCALE GENOMIC DNA]</scope>
    <source>
        <strain evidence="4 5">KUC8140</strain>
    </source>
</reference>
<proteinExistence type="inferred from homology"/>
<dbReference type="FunFam" id="3.30.479.30:FF:000004">
    <property type="entry name" value="Putative membrane protease family, stomatin"/>
    <property type="match status" value="1"/>
</dbReference>
<evidence type="ECO:0000256" key="2">
    <source>
        <dbReference type="SAM" id="MobiDB-lite"/>
    </source>
</evidence>
<feature type="region of interest" description="Disordered" evidence="2">
    <location>
        <begin position="350"/>
        <end position="391"/>
    </location>
</feature>
<dbReference type="PANTHER" id="PTHR43327:SF10">
    <property type="entry name" value="STOMATIN-LIKE PROTEIN 2, MITOCHONDRIAL"/>
    <property type="match status" value="1"/>
</dbReference>
<gene>
    <name evidence="4" type="ORF">SCHPADRAFT_816717</name>
</gene>
<evidence type="ECO:0000259" key="3">
    <source>
        <dbReference type="SMART" id="SM00244"/>
    </source>
</evidence>
<evidence type="ECO:0000313" key="4">
    <source>
        <dbReference type="EMBL" id="KLO20202.1"/>
    </source>
</evidence>
<dbReference type="EMBL" id="KQ085883">
    <property type="protein sequence ID" value="KLO20202.1"/>
    <property type="molecule type" value="Genomic_DNA"/>
</dbReference>
<dbReference type="InterPro" id="IPR001107">
    <property type="entry name" value="Band_7"/>
</dbReference>
<dbReference type="SMART" id="SM00244">
    <property type="entry name" value="PHB"/>
    <property type="match status" value="1"/>
</dbReference>
<dbReference type="CDD" id="cd08829">
    <property type="entry name" value="SPFH_paraslipin"/>
    <property type="match status" value="1"/>
</dbReference>
<dbReference type="AlphaFoldDB" id="A0A0H2S7H5"/>
<feature type="domain" description="Band 7" evidence="3">
    <location>
        <begin position="43"/>
        <end position="201"/>
    </location>
</feature>
<dbReference type="InterPro" id="IPR050710">
    <property type="entry name" value="Band7/mec-2_domain"/>
</dbReference>
<evidence type="ECO:0000256" key="1">
    <source>
        <dbReference type="ARBA" id="ARBA00008164"/>
    </source>
</evidence>
<accession>A0A0H2S7H5</accession>